<comment type="caution">
    <text evidence="11">The sequence shown here is derived from an EMBL/GenBank/DDBJ whole genome shotgun (WGS) entry which is preliminary data.</text>
</comment>
<evidence type="ECO:0000256" key="3">
    <source>
        <dbReference type="ARBA" id="ARBA00022723"/>
    </source>
</evidence>
<dbReference type="InterPro" id="IPR016192">
    <property type="entry name" value="APOBEC/CMP_deaminase_Zn-bd"/>
</dbReference>
<dbReference type="GO" id="GO:0008270">
    <property type="term" value="F:zinc ion binding"/>
    <property type="evidence" value="ECO:0007669"/>
    <property type="project" value="InterPro"/>
</dbReference>
<dbReference type="InterPro" id="IPR016193">
    <property type="entry name" value="Cytidine_deaminase-like"/>
</dbReference>
<dbReference type="PROSITE" id="PS00903">
    <property type="entry name" value="CYT_DCMP_DEAMINASES_1"/>
    <property type="match status" value="1"/>
</dbReference>
<evidence type="ECO:0000256" key="9">
    <source>
        <dbReference type="ARBA" id="ARBA00071582"/>
    </source>
</evidence>
<evidence type="ECO:0000313" key="11">
    <source>
        <dbReference type="EMBL" id="KAK0456047.1"/>
    </source>
</evidence>
<dbReference type="CDD" id="cd01286">
    <property type="entry name" value="deoxycytidylate_deaminase"/>
    <property type="match status" value="1"/>
</dbReference>
<feature type="domain" description="CMP/dCMP-type deaminase" evidence="10">
    <location>
        <begin position="168"/>
        <end position="298"/>
    </location>
</feature>
<dbReference type="GO" id="GO:0005737">
    <property type="term" value="C:cytoplasm"/>
    <property type="evidence" value="ECO:0007669"/>
    <property type="project" value="TreeGrafter"/>
</dbReference>
<evidence type="ECO:0000259" key="10">
    <source>
        <dbReference type="PROSITE" id="PS51747"/>
    </source>
</evidence>
<protein>
    <recommendedName>
        <fullName evidence="9">Deoxycytidylate deaminase</fullName>
        <ecNumber evidence="7">3.5.4.12</ecNumber>
    </recommendedName>
    <alternativeName>
        <fullName evidence="8">dCMP deaminase</fullName>
    </alternativeName>
</protein>
<dbReference type="Gene3D" id="3.40.50.300">
    <property type="entry name" value="P-loop containing nucleotide triphosphate hydrolases"/>
    <property type="match status" value="1"/>
</dbReference>
<comment type="cofactor">
    <cofactor evidence="1">
        <name>Zn(2+)</name>
        <dbReference type="ChEBI" id="CHEBI:29105"/>
    </cofactor>
</comment>
<evidence type="ECO:0000256" key="6">
    <source>
        <dbReference type="ARBA" id="ARBA00022833"/>
    </source>
</evidence>
<keyword evidence="4" id="KW-0545">Nucleotide biosynthesis</keyword>
<dbReference type="GO" id="GO:0004132">
    <property type="term" value="F:dCMP deaminase activity"/>
    <property type="evidence" value="ECO:0007669"/>
    <property type="project" value="UniProtKB-EC"/>
</dbReference>
<evidence type="ECO:0000256" key="2">
    <source>
        <dbReference type="ARBA" id="ARBA00006576"/>
    </source>
</evidence>
<evidence type="ECO:0000313" key="12">
    <source>
        <dbReference type="Proteomes" id="UP001175226"/>
    </source>
</evidence>
<dbReference type="Gene3D" id="3.40.140.10">
    <property type="entry name" value="Cytidine Deaminase, domain 2"/>
    <property type="match status" value="1"/>
</dbReference>
<dbReference type="InterPro" id="IPR035105">
    <property type="entry name" value="Deoxycytidylate_deaminase_dom"/>
</dbReference>
<dbReference type="GO" id="GO:0009165">
    <property type="term" value="P:nucleotide biosynthetic process"/>
    <property type="evidence" value="ECO:0007669"/>
    <property type="project" value="UniProtKB-KW"/>
</dbReference>
<dbReference type="PROSITE" id="PS51747">
    <property type="entry name" value="CYT_DCMP_DEAMINASES_2"/>
    <property type="match status" value="1"/>
</dbReference>
<keyword evidence="12" id="KW-1185">Reference proteome</keyword>
<accession>A0AA39N2Z4</accession>
<dbReference type="Proteomes" id="UP001175226">
    <property type="component" value="Unassembled WGS sequence"/>
</dbReference>
<dbReference type="EMBL" id="JAUEPT010000001">
    <property type="protein sequence ID" value="KAK0456047.1"/>
    <property type="molecule type" value="Genomic_DNA"/>
</dbReference>
<dbReference type="PANTHER" id="PTHR11086:SF18">
    <property type="entry name" value="DEOXYCYTIDYLATE DEAMINASE"/>
    <property type="match status" value="1"/>
</dbReference>
<organism evidence="11 12">
    <name type="scientific">Armillaria borealis</name>
    <dbReference type="NCBI Taxonomy" id="47425"/>
    <lineage>
        <taxon>Eukaryota</taxon>
        <taxon>Fungi</taxon>
        <taxon>Dikarya</taxon>
        <taxon>Basidiomycota</taxon>
        <taxon>Agaricomycotina</taxon>
        <taxon>Agaricomycetes</taxon>
        <taxon>Agaricomycetidae</taxon>
        <taxon>Agaricales</taxon>
        <taxon>Marasmiineae</taxon>
        <taxon>Physalacriaceae</taxon>
        <taxon>Armillaria</taxon>
    </lineage>
</organism>
<evidence type="ECO:0000256" key="4">
    <source>
        <dbReference type="ARBA" id="ARBA00022727"/>
    </source>
</evidence>
<evidence type="ECO:0000256" key="7">
    <source>
        <dbReference type="ARBA" id="ARBA00038938"/>
    </source>
</evidence>
<gene>
    <name evidence="11" type="ORF">EV421DRAFT_1698844</name>
</gene>
<keyword evidence="6" id="KW-0862">Zinc</keyword>
<dbReference type="EC" id="3.5.4.12" evidence="7"/>
<reference evidence="11" key="1">
    <citation type="submission" date="2023-06" db="EMBL/GenBank/DDBJ databases">
        <authorList>
            <consortium name="Lawrence Berkeley National Laboratory"/>
            <person name="Ahrendt S."/>
            <person name="Sahu N."/>
            <person name="Indic B."/>
            <person name="Wong-Bajracharya J."/>
            <person name="Merenyi Z."/>
            <person name="Ke H.-M."/>
            <person name="Monk M."/>
            <person name="Kocsube S."/>
            <person name="Drula E."/>
            <person name="Lipzen A."/>
            <person name="Balint B."/>
            <person name="Henrissat B."/>
            <person name="Andreopoulos B."/>
            <person name="Martin F.M."/>
            <person name="Harder C.B."/>
            <person name="Rigling D."/>
            <person name="Ford K.L."/>
            <person name="Foster G.D."/>
            <person name="Pangilinan J."/>
            <person name="Papanicolaou A."/>
            <person name="Barry K."/>
            <person name="LaButti K."/>
            <person name="Viragh M."/>
            <person name="Koriabine M."/>
            <person name="Yan M."/>
            <person name="Riley R."/>
            <person name="Champramary S."/>
            <person name="Plett K.L."/>
            <person name="Tsai I.J."/>
            <person name="Slot J."/>
            <person name="Sipos G."/>
            <person name="Plett J."/>
            <person name="Nagy L.G."/>
            <person name="Grigoriev I.V."/>
        </authorList>
    </citation>
    <scope>NUCLEOTIDE SEQUENCE</scope>
    <source>
        <strain evidence="11">FPL87.14</strain>
    </source>
</reference>
<dbReference type="FunFam" id="3.40.140.10:FF:000035">
    <property type="entry name" value="dCMP deaminase"/>
    <property type="match status" value="1"/>
</dbReference>
<name>A0AA39N2Z4_9AGAR</name>
<comment type="similarity">
    <text evidence="2">Belongs to the cytidine and deoxycytidylate deaminase family.</text>
</comment>
<evidence type="ECO:0000256" key="8">
    <source>
        <dbReference type="ARBA" id="ARBA00041763"/>
    </source>
</evidence>
<keyword evidence="3" id="KW-0479">Metal-binding</keyword>
<sequence>MFIAIIGTASAGKSTVEEYLVAKEGFTPIRLSKGTNADSNLNMTLTFETPSAMLDYVTRNWRTRFVTVDLCTREHVERFMKRPFFMLLSVDAPILDRYRRSNSNSLEDFVRADDEYVFGQGIQDSKQSLKGMHDLVHIKIINDFRSVSALHSHLNDLNILDPSHLRPDWDTYFMTLASLAAERSNCMKRRVGAILVRDNRILSTGYNGTPRHLLNCNEGGCSHCNGTIVLSDDTDHCICLHAEENALLEAGRERVGIGSVLYCNTCPCLKCTIKIIQTGVTAVVYNLSYKVDAASAQLFKQAGVQLRRHRLPGQDGYPFDLNGVEQV</sequence>
<dbReference type="AlphaFoldDB" id="A0AA39N2Z4"/>
<keyword evidence="5" id="KW-0378">Hydrolase</keyword>
<dbReference type="Pfam" id="PF00383">
    <property type="entry name" value="dCMP_cyt_deam_1"/>
    <property type="match status" value="1"/>
</dbReference>
<evidence type="ECO:0000256" key="5">
    <source>
        <dbReference type="ARBA" id="ARBA00022801"/>
    </source>
</evidence>
<dbReference type="InterPro" id="IPR015517">
    <property type="entry name" value="dCMP_deaminase-rel"/>
</dbReference>
<dbReference type="InterPro" id="IPR027417">
    <property type="entry name" value="P-loop_NTPase"/>
</dbReference>
<proteinExistence type="inferred from homology"/>
<dbReference type="PANTHER" id="PTHR11086">
    <property type="entry name" value="DEOXYCYTIDYLATE DEAMINASE-RELATED"/>
    <property type="match status" value="1"/>
</dbReference>
<dbReference type="SUPFAM" id="SSF53927">
    <property type="entry name" value="Cytidine deaminase-like"/>
    <property type="match status" value="1"/>
</dbReference>
<evidence type="ECO:0000256" key="1">
    <source>
        <dbReference type="ARBA" id="ARBA00001947"/>
    </source>
</evidence>
<dbReference type="InterPro" id="IPR002125">
    <property type="entry name" value="CMP_dCMP_dom"/>
</dbReference>